<dbReference type="Pfam" id="PF12833">
    <property type="entry name" value="HTH_18"/>
    <property type="match status" value="1"/>
</dbReference>
<evidence type="ECO:0000256" key="3">
    <source>
        <dbReference type="ARBA" id="ARBA00023163"/>
    </source>
</evidence>
<evidence type="ECO:0000256" key="1">
    <source>
        <dbReference type="ARBA" id="ARBA00023015"/>
    </source>
</evidence>
<gene>
    <name evidence="5" type="ORF">E5259_01505</name>
</gene>
<dbReference type="PANTHER" id="PTHR43280:SF28">
    <property type="entry name" value="HTH-TYPE TRANSCRIPTIONAL ACTIVATOR RHAS"/>
    <property type="match status" value="1"/>
</dbReference>
<dbReference type="Gene3D" id="1.10.10.60">
    <property type="entry name" value="Homeodomain-like"/>
    <property type="match status" value="2"/>
</dbReference>
<dbReference type="AlphaFoldDB" id="A0A7G5MP33"/>
<dbReference type="InterPro" id="IPR009057">
    <property type="entry name" value="Homeodomain-like_sf"/>
</dbReference>
<evidence type="ECO:0000313" key="5">
    <source>
        <dbReference type="EMBL" id="QMW76376.1"/>
    </source>
</evidence>
<dbReference type="GO" id="GO:0043565">
    <property type="term" value="F:sequence-specific DNA binding"/>
    <property type="evidence" value="ECO:0007669"/>
    <property type="project" value="InterPro"/>
</dbReference>
<evidence type="ECO:0000256" key="2">
    <source>
        <dbReference type="ARBA" id="ARBA00023125"/>
    </source>
</evidence>
<dbReference type="SUPFAM" id="SSF46689">
    <property type="entry name" value="Homeodomain-like"/>
    <property type="match status" value="2"/>
</dbReference>
<proteinExistence type="predicted"/>
<sequence>MQRRIPMEQSLSIERILKELYHISGFRISIYDTNFREIAAYPHELGRFCQVIQKHPEGKRLCVEHDTMAFGRVREQEKLHIYKCHFGLFEAVAPLYSFGTLTGYLMMGQTLEAGPEADKTPYEMALPLVSDTDVLKEAVARIPVREQRTIDSLVTIMEVCAQYITLSNRMNLSKNELVSEVHSYILKHYDQKLTIDDLCRQFFCSRASLTRKFRETYHISIHDYICQVRLENGCRLLRSTSLSIGEIAFSCGYGDQNYFTRAFCRAYGLTPMQYRKKDTI</sequence>
<organism evidence="5 6">
    <name type="scientific">Blautia producta</name>
    <dbReference type="NCBI Taxonomy" id="33035"/>
    <lineage>
        <taxon>Bacteria</taxon>
        <taxon>Bacillati</taxon>
        <taxon>Bacillota</taxon>
        <taxon>Clostridia</taxon>
        <taxon>Lachnospirales</taxon>
        <taxon>Lachnospiraceae</taxon>
        <taxon>Blautia</taxon>
    </lineage>
</organism>
<dbReference type="InterPro" id="IPR020449">
    <property type="entry name" value="Tscrpt_reg_AraC-type_HTH"/>
</dbReference>
<dbReference type="PROSITE" id="PS01124">
    <property type="entry name" value="HTH_ARAC_FAMILY_2"/>
    <property type="match status" value="1"/>
</dbReference>
<evidence type="ECO:0000259" key="4">
    <source>
        <dbReference type="PROSITE" id="PS01124"/>
    </source>
</evidence>
<keyword evidence="2" id="KW-0238">DNA-binding</keyword>
<dbReference type="InterPro" id="IPR018771">
    <property type="entry name" value="PocR_dom"/>
</dbReference>
<accession>A0A7G5MP33</accession>
<dbReference type="Pfam" id="PF10114">
    <property type="entry name" value="PocR"/>
    <property type="match status" value="1"/>
</dbReference>
<evidence type="ECO:0000313" key="6">
    <source>
        <dbReference type="Proteomes" id="UP000515789"/>
    </source>
</evidence>
<keyword evidence="3" id="KW-0804">Transcription</keyword>
<dbReference type="InterPro" id="IPR018060">
    <property type="entry name" value="HTH_AraC"/>
</dbReference>
<dbReference type="EMBL" id="CP039126">
    <property type="protein sequence ID" value="QMW76376.1"/>
    <property type="molecule type" value="Genomic_DNA"/>
</dbReference>
<keyword evidence="1" id="KW-0805">Transcription regulation</keyword>
<reference evidence="5 6" key="1">
    <citation type="submission" date="2019-04" db="EMBL/GenBank/DDBJ databases">
        <authorList>
            <person name="Schori C."/>
            <person name="Ahrens C."/>
        </authorList>
    </citation>
    <scope>NUCLEOTIDE SEQUENCE [LARGE SCALE GENOMIC DNA]</scope>
    <source>
        <strain evidence="5 6">DSM 2950</strain>
    </source>
</reference>
<dbReference type="Proteomes" id="UP000515789">
    <property type="component" value="Chromosome"/>
</dbReference>
<dbReference type="PANTHER" id="PTHR43280">
    <property type="entry name" value="ARAC-FAMILY TRANSCRIPTIONAL REGULATOR"/>
    <property type="match status" value="1"/>
</dbReference>
<dbReference type="GO" id="GO:0003700">
    <property type="term" value="F:DNA-binding transcription factor activity"/>
    <property type="evidence" value="ECO:0007669"/>
    <property type="project" value="InterPro"/>
</dbReference>
<protein>
    <submittedName>
        <fullName evidence="5">Helix-turn-helix domain-containing protein</fullName>
    </submittedName>
</protein>
<feature type="domain" description="HTH araC/xylS-type" evidence="4">
    <location>
        <begin position="179"/>
        <end position="277"/>
    </location>
</feature>
<name>A0A7G5MP33_9FIRM</name>
<dbReference type="SMART" id="SM00342">
    <property type="entry name" value="HTH_ARAC"/>
    <property type="match status" value="1"/>
</dbReference>
<dbReference type="PRINTS" id="PR00032">
    <property type="entry name" value="HTHARAC"/>
</dbReference>